<keyword evidence="1" id="KW-0812">Transmembrane</keyword>
<evidence type="ECO:0000256" key="1">
    <source>
        <dbReference type="SAM" id="Phobius"/>
    </source>
</evidence>
<sequence>MATKNKYPNHYVILKNEDGTLSHEKVIDIVGDLIETENVTLSPNEVTKYVNNNGGLTYITNINFDEMKEAHNLKQLRRSVVLTRLFDYDKEKPIAWGTIGAFAVAIIAIMFS</sequence>
<dbReference type="AlphaFoldDB" id="A0A268NUD6"/>
<dbReference type="EMBL" id="NPCC01000060">
    <property type="protein sequence ID" value="PAE86655.1"/>
    <property type="molecule type" value="Genomic_DNA"/>
</dbReference>
<dbReference type="RefSeq" id="WP_095327464.1">
    <property type="nucleotide sequence ID" value="NZ_NPCC01000060.1"/>
</dbReference>
<dbReference type="Proteomes" id="UP000216207">
    <property type="component" value="Unassembled WGS sequence"/>
</dbReference>
<accession>A0A268NUD6</accession>
<reference evidence="2 3" key="1">
    <citation type="submission" date="2017-07" db="EMBL/GenBank/DDBJ databases">
        <title>Isolation and whole genome analysis of endospore-forming bacteria from heroin.</title>
        <authorList>
            <person name="Kalinowski J."/>
            <person name="Ahrens B."/>
            <person name="Al-Dilaimi A."/>
            <person name="Winkler A."/>
            <person name="Wibberg D."/>
            <person name="Schleenbecker U."/>
            <person name="Ruckert C."/>
            <person name="Wolfel R."/>
            <person name="Grass G."/>
        </authorList>
    </citation>
    <scope>NUCLEOTIDE SEQUENCE [LARGE SCALE GENOMIC DNA]</scope>
    <source>
        <strain evidence="2 3">7539</strain>
    </source>
</reference>
<evidence type="ECO:0000313" key="2">
    <source>
        <dbReference type="EMBL" id="PAE86655.1"/>
    </source>
</evidence>
<protein>
    <submittedName>
        <fullName evidence="2">Uncharacterized protein</fullName>
    </submittedName>
</protein>
<keyword evidence="1" id="KW-0472">Membrane</keyword>
<comment type="caution">
    <text evidence="2">The sequence shown here is derived from an EMBL/GenBank/DDBJ whole genome shotgun (WGS) entry which is preliminary data.</text>
</comment>
<gene>
    <name evidence="2" type="ORF">CHH72_22350</name>
</gene>
<feature type="transmembrane region" description="Helical" evidence="1">
    <location>
        <begin position="94"/>
        <end position="111"/>
    </location>
</feature>
<name>A0A268NUD6_SHOCL</name>
<evidence type="ECO:0000313" key="3">
    <source>
        <dbReference type="Proteomes" id="UP000216207"/>
    </source>
</evidence>
<proteinExistence type="predicted"/>
<organism evidence="2 3">
    <name type="scientific">Shouchella clausii</name>
    <name type="common">Alkalihalobacillus clausii</name>
    <dbReference type="NCBI Taxonomy" id="79880"/>
    <lineage>
        <taxon>Bacteria</taxon>
        <taxon>Bacillati</taxon>
        <taxon>Bacillota</taxon>
        <taxon>Bacilli</taxon>
        <taxon>Bacillales</taxon>
        <taxon>Bacillaceae</taxon>
        <taxon>Shouchella</taxon>
    </lineage>
</organism>
<keyword evidence="1" id="KW-1133">Transmembrane helix</keyword>